<reference evidence="3 4" key="1">
    <citation type="submission" date="2018-04" db="EMBL/GenBank/DDBJ databases">
        <title>The genome of golden apple snail Pomacea canaliculata provides insight into stress tolerance and invasive adaptation.</title>
        <authorList>
            <person name="Liu C."/>
            <person name="Liu B."/>
            <person name="Ren Y."/>
            <person name="Zhang Y."/>
            <person name="Wang H."/>
            <person name="Li S."/>
            <person name="Jiang F."/>
            <person name="Yin L."/>
            <person name="Zhang G."/>
            <person name="Qian W."/>
            <person name="Fan W."/>
        </authorList>
    </citation>
    <scope>NUCLEOTIDE SEQUENCE [LARGE SCALE GENOMIC DNA]</scope>
    <source>
        <strain evidence="3">SZHN2017</strain>
        <tissue evidence="3">Muscle</tissue>
    </source>
</reference>
<comment type="caution">
    <text evidence="3">The sequence shown here is derived from an EMBL/GenBank/DDBJ whole genome shotgun (WGS) entry which is preliminary data.</text>
</comment>
<dbReference type="GO" id="GO:0005643">
    <property type="term" value="C:nuclear pore"/>
    <property type="evidence" value="ECO:0007669"/>
    <property type="project" value="TreeGrafter"/>
</dbReference>
<dbReference type="STRING" id="400727.A0A2T7PJL7"/>
<accession>A0A2T7PJL7</accession>
<feature type="domain" description="NUP160 C-terminal TPR" evidence="1">
    <location>
        <begin position="190"/>
        <end position="449"/>
    </location>
</feature>
<dbReference type="PANTHER" id="PTHR21286:SF0">
    <property type="entry name" value="NUCLEAR PORE COMPLEX PROTEIN NUP160"/>
    <property type="match status" value="1"/>
</dbReference>
<dbReference type="AlphaFoldDB" id="A0A2T7PJL7"/>
<dbReference type="Proteomes" id="UP000245119">
    <property type="component" value="Linkage Group LG3"/>
</dbReference>
<proteinExistence type="predicted"/>
<dbReference type="OrthoDB" id="67716at2759"/>
<gene>
    <name evidence="3" type="ORF">C0Q70_04839</name>
</gene>
<dbReference type="InterPro" id="IPR056535">
    <property type="entry name" value="TPR_NUP160_M"/>
</dbReference>
<organism evidence="3 4">
    <name type="scientific">Pomacea canaliculata</name>
    <name type="common">Golden apple snail</name>
    <dbReference type="NCBI Taxonomy" id="400727"/>
    <lineage>
        <taxon>Eukaryota</taxon>
        <taxon>Metazoa</taxon>
        <taxon>Spiralia</taxon>
        <taxon>Lophotrochozoa</taxon>
        <taxon>Mollusca</taxon>
        <taxon>Gastropoda</taxon>
        <taxon>Caenogastropoda</taxon>
        <taxon>Architaenioglossa</taxon>
        <taxon>Ampullarioidea</taxon>
        <taxon>Ampullariidae</taxon>
        <taxon>Pomacea</taxon>
    </lineage>
</organism>
<feature type="domain" description="NUP160 middle TPR" evidence="2">
    <location>
        <begin position="3"/>
        <end position="140"/>
    </location>
</feature>
<evidence type="ECO:0000313" key="4">
    <source>
        <dbReference type="Proteomes" id="UP000245119"/>
    </source>
</evidence>
<dbReference type="Pfam" id="PF23347">
    <property type="entry name" value="TPR_Nup160_C"/>
    <property type="match status" value="1"/>
</dbReference>
<dbReference type="Pfam" id="PF23354">
    <property type="entry name" value="TPR_NUP160_120_M"/>
    <property type="match status" value="1"/>
</dbReference>
<protein>
    <recommendedName>
        <fullName evidence="5">Nuclear pore complex protein Nup160-like</fullName>
    </recommendedName>
</protein>
<keyword evidence="4" id="KW-1185">Reference proteome</keyword>
<dbReference type="InterPro" id="IPR021717">
    <property type="entry name" value="Nucleoporin_Nup160"/>
</dbReference>
<evidence type="ECO:0008006" key="5">
    <source>
        <dbReference type="Google" id="ProtNLM"/>
    </source>
</evidence>
<dbReference type="GO" id="GO:0017056">
    <property type="term" value="F:structural constituent of nuclear pore"/>
    <property type="evidence" value="ECO:0007669"/>
    <property type="project" value="TreeGrafter"/>
</dbReference>
<dbReference type="PANTHER" id="PTHR21286">
    <property type="entry name" value="NUCLEAR PORE COMPLEX PROTEIN NUP160"/>
    <property type="match status" value="1"/>
</dbReference>
<evidence type="ECO:0000259" key="1">
    <source>
        <dbReference type="Pfam" id="PF23347"/>
    </source>
</evidence>
<dbReference type="InterPro" id="IPR056536">
    <property type="entry name" value="TPR_NUP160_C"/>
</dbReference>
<dbReference type="EMBL" id="PZQS01000003">
    <property type="protein sequence ID" value="PVD33582.1"/>
    <property type="molecule type" value="Genomic_DNA"/>
</dbReference>
<name>A0A2T7PJL7_POMCA</name>
<sequence length="453" mass="51768">MALATLQSKVFKYQLELGHNQEAYTAMMANPDPTRRKDCLRQLVVVLCERGELQTLVEFPYKDMQEEVEVVLEKRARSVDLATHNYYDLLYAFHIYRNNFRKAASIMCEHGMRLGQEIPGLKGLQRQAQCYLAAMNVLRLVKEDYAWIVKPVLCTKDTELPSDADSPYKHSVDGKDKQRSHDKQKVELLELSQLEKEYLLLDARLRLIRKNPDPSLMSGPTPGAHEMVGILVNAGLYDLALTVCHAFSISLYSVFSSLALRCVNLSRASSHFMVIDNNEATAAWEWLRENDIRSNTACRDGSASDHAWRLLQCYLERFEESDVRYHRCVAEKLLSEGFPLPAWLVNSFKVLSASQLFRVYLDYDLLQAAAQLCMEYLDALLGVLQGQDSPAFGLKGLLQHGPMSVWVPYTCVDQLLRALKQHQEDDSFRQLYRQLDEKIAVYQKKISELSGVS</sequence>
<evidence type="ECO:0000259" key="2">
    <source>
        <dbReference type="Pfam" id="PF23354"/>
    </source>
</evidence>
<evidence type="ECO:0000313" key="3">
    <source>
        <dbReference type="EMBL" id="PVD33582.1"/>
    </source>
</evidence>